<dbReference type="Pfam" id="PF19054">
    <property type="entry name" value="DUF5753"/>
    <property type="match status" value="1"/>
</dbReference>
<dbReference type="PROSITE" id="PS50943">
    <property type="entry name" value="HTH_CROC1"/>
    <property type="match status" value="1"/>
</dbReference>
<comment type="caution">
    <text evidence="2">The sequence shown here is derived from an EMBL/GenBank/DDBJ whole genome shotgun (WGS) entry which is preliminary data.</text>
</comment>
<dbReference type="Gene3D" id="1.10.260.40">
    <property type="entry name" value="lambda repressor-like DNA-binding domains"/>
    <property type="match status" value="1"/>
</dbReference>
<gene>
    <name evidence="2" type="ORF">Pma05_27570</name>
</gene>
<dbReference type="SUPFAM" id="SSF47413">
    <property type="entry name" value="lambda repressor-like DNA-binding domains"/>
    <property type="match status" value="1"/>
</dbReference>
<dbReference type="InterPro" id="IPR001387">
    <property type="entry name" value="Cro/C1-type_HTH"/>
</dbReference>
<dbReference type="RefSeq" id="WP_203857754.1">
    <property type="nucleotide sequence ID" value="NZ_BAAAZQ010000004.1"/>
</dbReference>
<dbReference type="Proteomes" id="UP000621500">
    <property type="component" value="Unassembled WGS sequence"/>
</dbReference>
<keyword evidence="3" id="KW-1185">Reference proteome</keyword>
<dbReference type="EMBL" id="BONX01000018">
    <property type="protein sequence ID" value="GIG96184.1"/>
    <property type="molecule type" value="Genomic_DNA"/>
</dbReference>
<dbReference type="InterPro" id="IPR043917">
    <property type="entry name" value="DUF5753"/>
</dbReference>
<dbReference type="InterPro" id="IPR010982">
    <property type="entry name" value="Lambda_DNA-bd_dom_sf"/>
</dbReference>
<evidence type="ECO:0000313" key="3">
    <source>
        <dbReference type="Proteomes" id="UP000621500"/>
    </source>
</evidence>
<reference evidence="2 3" key="1">
    <citation type="submission" date="2021-01" db="EMBL/GenBank/DDBJ databases">
        <title>Whole genome shotgun sequence of Plantactinospora mayteni NBRC 109088.</title>
        <authorList>
            <person name="Komaki H."/>
            <person name="Tamura T."/>
        </authorList>
    </citation>
    <scope>NUCLEOTIDE SEQUENCE [LARGE SCALE GENOMIC DNA]</scope>
    <source>
        <strain evidence="2 3">NBRC 109088</strain>
    </source>
</reference>
<dbReference type="Pfam" id="PF13560">
    <property type="entry name" value="HTH_31"/>
    <property type="match status" value="1"/>
</dbReference>
<name>A0ABQ4ENH4_9ACTN</name>
<sequence>MSDLRALLKRLRAEKKLTQQQVGRAINVSTSLYAGFESGRLVPRPETAEQLDGFFGTGDEIQRASDAAREDALAVWMRPWRENEKRAVLLRTFQPNLIPGLLQTEGYSRAVLHGGRLPDEAIARTVQDRRDRQAATVDRPDPPMLTGILGEFALHCGPPDVLKEQLEHLVSASYRHRVQVRVVPRSAGLHIGLSGPFVLATLAGGARVGYLDSQLRGEVATDPEDLRKLELAWDIVTGLALPVDQSRDLIVKAVEEHG</sequence>
<organism evidence="2 3">
    <name type="scientific">Plantactinospora mayteni</name>
    <dbReference type="NCBI Taxonomy" id="566021"/>
    <lineage>
        <taxon>Bacteria</taxon>
        <taxon>Bacillati</taxon>
        <taxon>Actinomycetota</taxon>
        <taxon>Actinomycetes</taxon>
        <taxon>Micromonosporales</taxon>
        <taxon>Micromonosporaceae</taxon>
        <taxon>Plantactinospora</taxon>
    </lineage>
</organism>
<dbReference type="SMART" id="SM00530">
    <property type="entry name" value="HTH_XRE"/>
    <property type="match status" value="1"/>
</dbReference>
<evidence type="ECO:0000313" key="2">
    <source>
        <dbReference type="EMBL" id="GIG96184.1"/>
    </source>
</evidence>
<dbReference type="CDD" id="cd00093">
    <property type="entry name" value="HTH_XRE"/>
    <property type="match status" value="1"/>
</dbReference>
<proteinExistence type="predicted"/>
<evidence type="ECO:0000259" key="1">
    <source>
        <dbReference type="PROSITE" id="PS50943"/>
    </source>
</evidence>
<accession>A0ABQ4ENH4</accession>
<feature type="domain" description="HTH cro/C1-type" evidence="1">
    <location>
        <begin position="8"/>
        <end position="61"/>
    </location>
</feature>
<protein>
    <submittedName>
        <fullName evidence="2">Transcriptional regulator</fullName>
    </submittedName>
</protein>